<sequence length="745" mass="79685">QVWRNVKDYGAIGDGITDDTAAINAAIMNGNRCGMDCESSSVKGALVYFPSGQYLVSSTIISYYNTQLVGNAISSPKIVAAASFVGFAVIQSDVYITNGNGAEWYLDTANFYRQIRNFDIDISGVSSANAIALHWQVAQATSLQNILFNARSGTHSTQVSIFAENGSGGFMNDLVIIGGLYGLRECGNQQFTSRNLWFVNVQTAIQLIWDWGWTWKSLLIDNCNVGINVTSSQADPPGSLYILDSSFESVATAILSSPFSSDEQGTTVMVLDNNYYEGVGEIVAFSDGTNAGIPTSGYPPLWGHGNTAYAGSTAYGGYEVNGVSREPTLVASSSNLPQGNIFYERSKPQYQTVHASLFINAKFLAAGDGVTDDTAAINAILAYAAALNTERSIGAVVFFPSGTYIVTDTIHVPTNSFIVGECWSQIMASGVNFQDQANPHIMVQVGTTSDAPGSVEISDILFTTKGPTAGLIAVQWNSQQYQQGSTGMWGIHFRIGGALGTDLQVADCPILSGTINPKCIAATIMLWVTVESSGYFENVWAWIADHDLDDPRNTQVDIYGGRGILITSLNSPTWWYGTASEHAVLYQYELFMAKNTFMGMIQTESPYYQGVSSTAAPTPFADGFGIIPGDIPQYGCGADATSAPCSSAYAVKIVNTGGGVTIAGAGLYSWFVDYNEACVDTQDCQEQLVYTYGNSGLQVYNLITVGVVEMISPFGAVALSSILAALNMDANGHPWWSVIGAYLDQ</sequence>
<dbReference type="SUPFAM" id="SSF51126">
    <property type="entry name" value="Pectin lyase-like"/>
    <property type="match status" value="2"/>
</dbReference>
<gene>
    <name evidence="2" type="ORF">OIDMADRAFT_119351</name>
</gene>
<name>A0A0C3H491_OIDMZ</name>
<accession>A0A0C3H491</accession>
<keyword evidence="2" id="KW-0378">Hydrolase</keyword>
<keyword evidence="3" id="KW-1185">Reference proteome</keyword>
<dbReference type="EMBL" id="KN832874">
    <property type="protein sequence ID" value="KIN03011.1"/>
    <property type="molecule type" value="Genomic_DNA"/>
</dbReference>
<reference evidence="3" key="2">
    <citation type="submission" date="2015-01" db="EMBL/GenBank/DDBJ databases">
        <title>Evolutionary Origins and Diversification of the Mycorrhizal Mutualists.</title>
        <authorList>
            <consortium name="DOE Joint Genome Institute"/>
            <consortium name="Mycorrhizal Genomics Consortium"/>
            <person name="Kohler A."/>
            <person name="Kuo A."/>
            <person name="Nagy L.G."/>
            <person name="Floudas D."/>
            <person name="Copeland A."/>
            <person name="Barry K.W."/>
            <person name="Cichocki N."/>
            <person name="Veneault-Fourrey C."/>
            <person name="LaButti K."/>
            <person name="Lindquist E.A."/>
            <person name="Lipzen A."/>
            <person name="Lundell T."/>
            <person name="Morin E."/>
            <person name="Murat C."/>
            <person name="Riley R."/>
            <person name="Ohm R."/>
            <person name="Sun H."/>
            <person name="Tunlid A."/>
            <person name="Henrissat B."/>
            <person name="Grigoriev I.V."/>
            <person name="Hibbett D.S."/>
            <person name="Martin F."/>
        </authorList>
    </citation>
    <scope>NUCLEOTIDE SEQUENCE [LARGE SCALE GENOMIC DNA]</scope>
    <source>
        <strain evidence="3">Zn</strain>
    </source>
</reference>
<dbReference type="Pfam" id="PF12708">
    <property type="entry name" value="Pect-lyase_RHGA_epim"/>
    <property type="match status" value="2"/>
</dbReference>
<evidence type="ECO:0000313" key="2">
    <source>
        <dbReference type="EMBL" id="KIN03011.1"/>
    </source>
</evidence>
<dbReference type="Gene3D" id="2.160.20.10">
    <property type="entry name" value="Single-stranded right-handed beta-helix, Pectin lyase-like"/>
    <property type="match status" value="2"/>
</dbReference>
<dbReference type="GO" id="GO:0004650">
    <property type="term" value="F:polygalacturonase activity"/>
    <property type="evidence" value="ECO:0007669"/>
    <property type="project" value="InterPro"/>
</dbReference>
<dbReference type="InterPro" id="IPR011050">
    <property type="entry name" value="Pectin_lyase_fold/virulence"/>
</dbReference>
<feature type="domain" description="Rhamnogalacturonase A/B/Epimerase-like pectate lyase" evidence="1">
    <location>
        <begin position="363"/>
        <end position="422"/>
    </location>
</feature>
<dbReference type="STRING" id="913774.A0A0C3H491"/>
<dbReference type="InParanoid" id="A0A0C3H491"/>
<dbReference type="OrthoDB" id="1046782at2759"/>
<dbReference type="InterPro" id="IPR039279">
    <property type="entry name" value="QRT3-like"/>
</dbReference>
<dbReference type="HOGENOM" id="CLU_002540_2_0_1"/>
<dbReference type="AlphaFoldDB" id="A0A0C3H491"/>
<organism evidence="2 3">
    <name type="scientific">Oidiodendron maius (strain Zn)</name>
    <dbReference type="NCBI Taxonomy" id="913774"/>
    <lineage>
        <taxon>Eukaryota</taxon>
        <taxon>Fungi</taxon>
        <taxon>Dikarya</taxon>
        <taxon>Ascomycota</taxon>
        <taxon>Pezizomycotina</taxon>
        <taxon>Leotiomycetes</taxon>
        <taxon>Leotiomycetes incertae sedis</taxon>
        <taxon>Myxotrichaceae</taxon>
        <taxon>Oidiodendron</taxon>
    </lineage>
</organism>
<dbReference type="InterPro" id="IPR012334">
    <property type="entry name" value="Pectin_lyas_fold"/>
</dbReference>
<dbReference type="Proteomes" id="UP000054321">
    <property type="component" value="Unassembled WGS sequence"/>
</dbReference>
<protein>
    <submittedName>
        <fullName evidence="2">Glycoside hydrolase family 55 protein</fullName>
    </submittedName>
</protein>
<feature type="non-terminal residue" evidence="2">
    <location>
        <position position="1"/>
    </location>
</feature>
<dbReference type="PANTHER" id="PTHR33928:SF2">
    <property type="entry name" value="PECTATE LYASE SUPERFAMILY PROTEIN DOMAIN-CONTAINING PROTEIN-RELATED"/>
    <property type="match status" value="1"/>
</dbReference>
<evidence type="ECO:0000259" key="1">
    <source>
        <dbReference type="Pfam" id="PF12708"/>
    </source>
</evidence>
<dbReference type="PANTHER" id="PTHR33928">
    <property type="entry name" value="POLYGALACTURONASE QRT3"/>
    <property type="match status" value="1"/>
</dbReference>
<reference evidence="2 3" key="1">
    <citation type="submission" date="2014-04" db="EMBL/GenBank/DDBJ databases">
        <authorList>
            <consortium name="DOE Joint Genome Institute"/>
            <person name="Kuo A."/>
            <person name="Martino E."/>
            <person name="Perotto S."/>
            <person name="Kohler A."/>
            <person name="Nagy L.G."/>
            <person name="Floudas D."/>
            <person name="Copeland A."/>
            <person name="Barry K.W."/>
            <person name="Cichocki N."/>
            <person name="Veneault-Fourrey C."/>
            <person name="LaButti K."/>
            <person name="Lindquist E.A."/>
            <person name="Lipzen A."/>
            <person name="Lundell T."/>
            <person name="Morin E."/>
            <person name="Murat C."/>
            <person name="Sun H."/>
            <person name="Tunlid A."/>
            <person name="Henrissat B."/>
            <person name="Grigoriev I.V."/>
            <person name="Hibbett D.S."/>
            <person name="Martin F."/>
            <person name="Nordberg H.P."/>
            <person name="Cantor M.N."/>
            <person name="Hua S.X."/>
        </authorList>
    </citation>
    <scope>NUCLEOTIDE SEQUENCE [LARGE SCALE GENOMIC DNA]</scope>
    <source>
        <strain evidence="2 3">Zn</strain>
    </source>
</reference>
<proteinExistence type="predicted"/>
<dbReference type="InterPro" id="IPR024535">
    <property type="entry name" value="RHGA/B-epi-like_pectate_lyase"/>
</dbReference>
<dbReference type="CDD" id="cd23668">
    <property type="entry name" value="GH55_beta13glucanase-like"/>
    <property type="match status" value="1"/>
</dbReference>
<evidence type="ECO:0000313" key="3">
    <source>
        <dbReference type="Proteomes" id="UP000054321"/>
    </source>
</evidence>
<feature type="domain" description="Rhamnogalacturonase A/B/Epimerase-like pectate lyase" evidence="1">
    <location>
        <begin position="3"/>
        <end position="228"/>
    </location>
</feature>